<sequence length="238" mass="26704">MRSVTFCPWRYHVHSDAEQKSSSHTKLRDSRQNPTKAEAESADFRIHALMRRSSPRLLSSHEAWSSHSSPNVRQAERPFCESFNFKSWSNKVGTIWDKGEPIYPHSVDLGTWSDEGKGFFSRSKLHASLRSRERTSATVGDEGPANTGWIMEHKHSVILVSTHGIVGVQPGNQPNLAPCQASRVFCEIVAFRNAATSSTSTATSPPRWPTWVSHQSNPFSSDRELTTHTIMENMPLTC</sequence>
<protein>
    <submittedName>
        <fullName evidence="2">Uncharacterized protein</fullName>
    </submittedName>
</protein>
<proteinExistence type="predicted"/>
<dbReference type="InParanoid" id="A0A2J6SYV6"/>
<dbReference type="AlphaFoldDB" id="A0A2J6SYV6"/>
<organism evidence="2 3">
    <name type="scientific">Hyaloscypha bicolor E</name>
    <dbReference type="NCBI Taxonomy" id="1095630"/>
    <lineage>
        <taxon>Eukaryota</taxon>
        <taxon>Fungi</taxon>
        <taxon>Dikarya</taxon>
        <taxon>Ascomycota</taxon>
        <taxon>Pezizomycotina</taxon>
        <taxon>Leotiomycetes</taxon>
        <taxon>Helotiales</taxon>
        <taxon>Hyaloscyphaceae</taxon>
        <taxon>Hyaloscypha</taxon>
        <taxon>Hyaloscypha bicolor</taxon>
    </lineage>
</organism>
<evidence type="ECO:0000256" key="1">
    <source>
        <dbReference type="SAM" id="MobiDB-lite"/>
    </source>
</evidence>
<feature type="region of interest" description="Disordered" evidence="1">
    <location>
        <begin position="18"/>
        <end position="42"/>
    </location>
</feature>
<dbReference type="EMBL" id="KZ613854">
    <property type="protein sequence ID" value="PMD55950.1"/>
    <property type="molecule type" value="Genomic_DNA"/>
</dbReference>
<keyword evidence="3" id="KW-1185">Reference proteome</keyword>
<dbReference type="Proteomes" id="UP000235371">
    <property type="component" value="Unassembled WGS sequence"/>
</dbReference>
<accession>A0A2J6SYV6</accession>
<evidence type="ECO:0000313" key="3">
    <source>
        <dbReference type="Proteomes" id="UP000235371"/>
    </source>
</evidence>
<name>A0A2J6SYV6_9HELO</name>
<dbReference type="GeneID" id="36596830"/>
<gene>
    <name evidence="2" type="ORF">K444DRAFT_84819</name>
</gene>
<feature type="region of interest" description="Disordered" evidence="1">
    <location>
        <begin position="196"/>
        <end position="219"/>
    </location>
</feature>
<reference evidence="2 3" key="1">
    <citation type="submission" date="2016-04" db="EMBL/GenBank/DDBJ databases">
        <title>A degradative enzymes factory behind the ericoid mycorrhizal symbiosis.</title>
        <authorList>
            <consortium name="DOE Joint Genome Institute"/>
            <person name="Martino E."/>
            <person name="Morin E."/>
            <person name="Grelet G."/>
            <person name="Kuo A."/>
            <person name="Kohler A."/>
            <person name="Daghino S."/>
            <person name="Barry K."/>
            <person name="Choi C."/>
            <person name="Cichocki N."/>
            <person name="Clum A."/>
            <person name="Copeland A."/>
            <person name="Hainaut M."/>
            <person name="Haridas S."/>
            <person name="Labutti K."/>
            <person name="Lindquist E."/>
            <person name="Lipzen A."/>
            <person name="Khouja H.-R."/>
            <person name="Murat C."/>
            <person name="Ohm R."/>
            <person name="Olson A."/>
            <person name="Spatafora J."/>
            <person name="Veneault-Fourrey C."/>
            <person name="Henrissat B."/>
            <person name="Grigoriev I."/>
            <person name="Martin F."/>
            <person name="Perotto S."/>
        </authorList>
    </citation>
    <scope>NUCLEOTIDE SEQUENCE [LARGE SCALE GENOMIC DNA]</scope>
    <source>
        <strain evidence="2 3">E</strain>
    </source>
</reference>
<evidence type="ECO:0000313" key="2">
    <source>
        <dbReference type="EMBL" id="PMD55950.1"/>
    </source>
</evidence>
<dbReference type="RefSeq" id="XP_024732854.1">
    <property type="nucleotide sequence ID" value="XM_024888754.1"/>
</dbReference>